<dbReference type="PROSITE" id="PS51384">
    <property type="entry name" value="FAD_FR"/>
    <property type="match status" value="1"/>
</dbReference>
<evidence type="ECO:0000259" key="3">
    <source>
        <dbReference type="PROSITE" id="PS51384"/>
    </source>
</evidence>
<dbReference type="InterPro" id="IPR001041">
    <property type="entry name" value="2Fe-2S_ferredoxin-type"/>
</dbReference>
<evidence type="ECO:0000313" key="5">
    <source>
        <dbReference type="Proteomes" id="UP000325755"/>
    </source>
</evidence>
<dbReference type="InterPro" id="IPR001433">
    <property type="entry name" value="OxRdtase_FAD/NAD-bd"/>
</dbReference>
<dbReference type="InterPro" id="IPR008333">
    <property type="entry name" value="Cbr1-like_FAD-bd_dom"/>
</dbReference>
<accession>A0A5Q0BE57</accession>
<name>A0A5Q0BE57_9GAMM</name>
<dbReference type="Pfam" id="PF00175">
    <property type="entry name" value="NAD_binding_1"/>
    <property type="match status" value="1"/>
</dbReference>
<dbReference type="Gene3D" id="3.40.50.80">
    <property type="entry name" value="Nucleotide-binding domain of ferredoxin-NADP reductase (FNR) module"/>
    <property type="match status" value="1"/>
</dbReference>
<dbReference type="KEGG" id="mmob:F6R98_05215"/>
<dbReference type="FunCoup" id="A0A5Q0BE57">
    <property type="interactions" value="441"/>
</dbReference>
<comment type="cofactor">
    <cofactor evidence="1">
        <name>[2Fe-2S] cluster</name>
        <dbReference type="ChEBI" id="CHEBI:190135"/>
    </cofactor>
</comment>
<evidence type="ECO:0000259" key="2">
    <source>
        <dbReference type="PROSITE" id="PS51085"/>
    </source>
</evidence>
<dbReference type="InterPro" id="IPR012675">
    <property type="entry name" value="Beta-grasp_dom_sf"/>
</dbReference>
<dbReference type="Gene3D" id="2.40.30.10">
    <property type="entry name" value="Translation factors"/>
    <property type="match status" value="1"/>
</dbReference>
<proteinExistence type="predicted"/>
<dbReference type="InterPro" id="IPR017938">
    <property type="entry name" value="Riboflavin_synthase-like_b-brl"/>
</dbReference>
<organism evidence="4 5">
    <name type="scientific">Candidatus Methylospira mobilis</name>
    <dbReference type="NCBI Taxonomy" id="1808979"/>
    <lineage>
        <taxon>Bacteria</taxon>
        <taxon>Pseudomonadati</taxon>
        <taxon>Pseudomonadota</taxon>
        <taxon>Gammaproteobacteria</taxon>
        <taxon>Methylococcales</taxon>
        <taxon>Methylococcaceae</taxon>
        <taxon>Candidatus Methylospira</taxon>
    </lineage>
</organism>
<gene>
    <name evidence="4" type="ORF">F6R98_05215</name>
</gene>
<keyword evidence="5" id="KW-1185">Reference proteome</keyword>
<dbReference type="SUPFAM" id="SSF54292">
    <property type="entry name" value="2Fe-2S ferredoxin-like"/>
    <property type="match status" value="1"/>
</dbReference>
<dbReference type="GO" id="GO:0016491">
    <property type="term" value="F:oxidoreductase activity"/>
    <property type="evidence" value="ECO:0007669"/>
    <property type="project" value="InterPro"/>
</dbReference>
<dbReference type="InterPro" id="IPR036010">
    <property type="entry name" value="2Fe-2S_ferredoxin-like_sf"/>
</dbReference>
<dbReference type="Pfam" id="PF00111">
    <property type="entry name" value="Fer2"/>
    <property type="match status" value="1"/>
</dbReference>
<dbReference type="InterPro" id="IPR017927">
    <property type="entry name" value="FAD-bd_FR_type"/>
</dbReference>
<dbReference type="InterPro" id="IPR050415">
    <property type="entry name" value="MRET"/>
</dbReference>
<dbReference type="Proteomes" id="UP000325755">
    <property type="component" value="Chromosome"/>
</dbReference>
<dbReference type="OrthoDB" id="9806195at2"/>
<evidence type="ECO:0000256" key="1">
    <source>
        <dbReference type="ARBA" id="ARBA00034078"/>
    </source>
</evidence>
<dbReference type="PRINTS" id="PR00410">
    <property type="entry name" value="PHEHYDRXLASE"/>
</dbReference>
<dbReference type="SUPFAM" id="SSF52343">
    <property type="entry name" value="Ferredoxin reductase-like, C-terminal NADP-linked domain"/>
    <property type="match status" value="1"/>
</dbReference>
<dbReference type="GO" id="GO:0051536">
    <property type="term" value="F:iron-sulfur cluster binding"/>
    <property type="evidence" value="ECO:0007669"/>
    <property type="project" value="InterPro"/>
</dbReference>
<feature type="domain" description="2Fe-2S ferredoxin-type" evidence="2">
    <location>
        <begin position="1"/>
        <end position="88"/>
    </location>
</feature>
<protein>
    <submittedName>
        <fullName evidence="4">2Fe-2S iron-sulfur cluster binding domain-containing protein</fullName>
    </submittedName>
</protein>
<dbReference type="CDD" id="cd06194">
    <property type="entry name" value="FNR_N-term_Iron_sulfur_binding"/>
    <property type="match status" value="1"/>
</dbReference>
<dbReference type="Pfam" id="PF00970">
    <property type="entry name" value="FAD_binding_6"/>
    <property type="match status" value="1"/>
</dbReference>
<dbReference type="AlphaFoldDB" id="A0A5Q0BE57"/>
<dbReference type="PRINTS" id="PR00371">
    <property type="entry name" value="FPNCR"/>
</dbReference>
<sequence length="321" mass="35430">MATIRYGDDAFELTQDESVLDGLTRRGISIPSGCRSGICQTCMMRALHGIPPAAAQQDLTGHQRQQGCFLSCICYPQHSMLVALPDDAHARLSATVARVERLNADIMQVTLHCQADLRYRPGQFINLHRNETLSRSYSLASVPELDDGLHLHVKRIAHGKVSAWVHEELEPGQQIEIQGAMGDCYYTPDDKHQALLLVGTGSGLAPLYGIVRDALHQGHRGEIRLYHGSRGIGGLYLLDELRALQEQYANFSYFPCLSQQTLSGFRSGRAHDLALADQPDLKSWKVFLCGHPDMVNSARKKSFLAGAAFQDIHADAFVVAQ</sequence>
<dbReference type="SUPFAM" id="SSF63380">
    <property type="entry name" value="Riboflavin synthase domain-like"/>
    <property type="match status" value="1"/>
</dbReference>
<evidence type="ECO:0000313" key="4">
    <source>
        <dbReference type="EMBL" id="QFY42100.1"/>
    </source>
</evidence>
<dbReference type="PROSITE" id="PS51085">
    <property type="entry name" value="2FE2S_FER_2"/>
    <property type="match status" value="1"/>
</dbReference>
<dbReference type="PANTHER" id="PTHR47354:SF5">
    <property type="entry name" value="PROTEIN RFBI"/>
    <property type="match status" value="1"/>
</dbReference>
<feature type="domain" description="FAD-binding FR-type" evidence="3">
    <location>
        <begin position="89"/>
        <end position="187"/>
    </location>
</feature>
<dbReference type="EMBL" id="CP044205">
    <property type="protein sequence ID" value="QFY42100.1"/>
    <property type="molecule type" value="Genomic_DNA"/>
</dbReference>
<dbReference type="CDD" id="cd00207">
    <property type="entry name" value="fer2"/>
    <property type="match status" value="1"/>
</dbReference>
<dbReference type="InParanoid" id="A0A5Q0BE57"/>
<dbReference type="PANTHER" id="PTHR47354">
    <property type="entry name" value="NADH OXIDOREDUCTASE HCR"/>
    <property type="match status" value="1"/>
</dbReference>
<dbReference type="RefSeq" id="WP_153248083.1">
    <property type="nucleotide sequence ID" value="NZ_CP044205.1"/>
</dbReference>
<dbReference type="InterPro" id="IPR001709">
    <property type="entry name" value="Flavoprot_Pyr_Nucl_cyt_Rdtase"/>
</dbReference>
<dbReference type="Gene3D" id="3.10.20.30">
    <property type="match status" value="1"/>
</dbReference>
<reference evidence="4 5" key="1">
    <citation type="submission" date="2019-09" db="EMBL/GenBank/DDBJ databases">
        <title>Ecophysiology of the spiral-shaped methanotroph Methylospira mobilis as revealed by the complete genome sequence.</title>
        <authorList>
            <person name="Oshkin I.Y."/>
            <person name="Dedysh S.N."/>
            <person name="Miroshnikov K."/>
            <person name="Danilova O.V."/>
            <person name="Hakobyan A."/>
            <person name="Liesack W."/>
        </authorList>
    </citation>
    <scope>NUCLEOTIDE SEQUENCE [LARGE SCALE GENOMIC DNA]</scope>
    <source>
        <strain evidence="4 5">Shm1</strain>
    </source>
</reference>
<dbReference type="InterPro" id="IPR039261">
    <property type="entry name" value="FNR_nucleotide-bd"/>
</dbReference>